<dbReference type="Pfam" id="PF13173">
    <property type="entry name" value="AAA_14"/>
    <property type="match status" value="1"/>
</dbReference>
<feature type="domain" description="AAA" evidence="1">
    <location>
        <begin position="22"/>
        <end position="140"/>
    </location>
</feature>
<reference evidence="3" key="1">
    <citation type="journal article" date="2014" name="Int. J. Syst. Evol. Microbiol.">
        <title>Complete genome sequence of Corynebacterium casei LMG S-19264T (=DSM 44701T), isolated from a smear-ripened cheese.</title>
        <authorList>
            <consortium name="US DOE Joint Genome Institute (JGI-PGF)"/>
            <person name="Walter F."/>
            <person name="Albersmeier A."/>
            <person name="Kalinowski J."/>
            <person name="Ruckert C."/>
        </authorList>
    </citation>
    <scope>NUCLEOTIDE SEQUENCE</scope>
    <source>
        <strain evidence="3">VKM Ac-2007</strain>
    </source>
</reference>
<evidence type="ECO:0000313" key="3">
    <source>
        <dbReference type="EMBL" id="GLK08151.1"/>
    </source>
</evidence>
<evidence type="ECO:0008006" key="5">
    <source>
        <dbReference type="Google" id="ProtNLM"/>
    </source>
</evidence>
<gene>
    <name evidence="3" type="ORF">GCM10017600_15560</name>
</gene>
<sequence length="418" mass="46134">MMAKLVSRHVAGHAEEFLDAFRVVIVNGPRQSGKTTLLQQLNHGRGGTYLTLDDGSLRSAAQADPVAFVAEDSRPMMIDEIQRGGDNLVLAVKAEVDRKTDRGQFVLAGSTRFLSTPSLSESLAGRAGVLEVWPFAQEELEGRGDSFLVTAFNDPEALRSPSFSDHGRRDYFELICRGFYPEAVAMRSELTRDSWYRAYVQSVIDTDIREMARIEEPSNLRQLLGIAAASTAQEPNLVKVGSDLQLHRTTVTRYLGLLETVFLIRQVPAWSRNLVARAVRRPKLHVTDTGLATHLIGVDADGLAARISPARGPLVESFIVNEIAKQATWAPFRIGLHHWRISQGAEVDLVLERNNGRVVGVEAKATDSVNQDDFKGLVALRDSLGEDFVHGFVFYTGARSLSFGDRLTALPISALWDR</sequence>
<keyword evidence="4" id="KW-1185">Reference proteome</keyword>
<dbReference type="Pfam" id="PF13635">
    <property type="entry name" value="DUF4143"/>
    <property type="match status" value="1"/>
</dbReference>
<dbReference type="PANTHER" id="PTHR43566">
    <property type="entry name" value="CONSERVED PROTEIN"/>
    <property type="match status" value="1"/>
</dbReference>
<evidence type="ECO:0000259" key="1">
    <source>
        <dbReference type="Pfam" id="PF13173"/>
    </source>
</evidence>
<dbReference type="SUPFAM" id="SSF52540">
    <property type="entry name" value="P-loop containing nucleoside triphosphate hydrolases"/>
    <property type="match status" value="1"/>
</dbReference>
<dbReference type="EMBL" id="BSEV01000002">
    <property type="protein sequence ID" value="GLK08151.1"/>
    <property type="molecule type" value="Genomic_DNA"/>
</dbReference>
<evidence type="ECO:0000313" key="4">
    <source>
        <dbReference type="Proteomes" id="UP001143474"/>
    </source>
</evidence>
<organism evidence="3 4">
    <name type="scientific">Streptosporangium carneum</name>
    <dbReference type="NCBI Taxonomy" id="47481"/>
    <lineage>
        <taxon>Bacteria</taxon>
        <taxon>Bacillati</taxon>
        <taxon>Actinomycetota</taxon>
        <taxon>Actinomycetes</taxon>
        <taxon>Streptosporangiales</taxon>
        <taxon>Streptosporangiaceae</taxon>
        <taxon>Streptosporangium</taxon>
    </lineage>
</organism>
<dbReference type="Proteomes" id="UP001143474">
    <property type="component" value="Unassembled WGS sequence"/>
</dbReference>
<name>A0A9W6HYK5_9ACTN</name>
<dbReference type="InterPro" id="IPR041682">
    <property type="entry name" value="AAA_14"/>
</dbReference>
<dbReference type="InterPro" id="IPR025420">
    <property type="entry name" value="DUF4143"/>
</dbReference>
<feature type="domain" description="DUF4143" evidence="2">
    <location>
        <begin position="206"/>
        <end position="365"/>
    </location>
</feature>
<protein>
    <recommendedName>
        <fullName evidence="5">ATP-binding protein</fullName>
    </recommendedName>
</protein>
<dbReference type="AlphaFoldDB" id="A0A9W6HYK5"/>
<dbReference type="InterPro" id="IPR027417">
    <property type="entry name" value="P-loop_NTPase"/>
</dbReference>
<proteinExistence type="predicted"/>
<evidence type="ECO:0000259" key="2">
    <source>
        <dbReference type="Pfam" id="PF13635"/>
    </source>
</evidence>
<comment type="caution">
    <text evidence="3">The sequence shown here is derived from an EMBL/GenBank/DDBJ whole genome shotgun (WGS) entry which is preliminary data.</text>
</comment>
<reference evidence="3" key="2">
    <citation type="submission" date="2023-01" db="EMBL/GenBank/DDBJ databases">
        <authorList>
            <person name="Sun Q."/>
            <person name="Evtushenko L."/>
        </authorList>
    </citation>
    <scope>NUCLEOTIDE SEQUENCE</scope>
    <source>
        <strain evidence="3">VKM Ac-2007</strain>
    </source>
</reference>
<dbReference type="PANTHER" id="PTHR43566:SF2">
    <property type="entry name" value="DUF4143 DOMAIN-CONTAINING PROTEIN"/>
    <property type="match status" value="1"/>
</dbReference>
<accession>A0A9W6HYK5</accession>